<reference evidence="2 3" key="1">
    <citation type="submission" date="2019-01" db="EMBL/GenBank/DDBJ databases">
        <title>Nocardioides guangzhouensis sp. nov., an actinobacterium isolated from soil.</title>
        <authorList>
            <person name="Fu Y."/>
            <person name="Cai Y."/>
            <person name="Lin Z."/>
            <person name="Chen P."/>
        </authorList>
    </citation>
    <scope>NUCLEOTIDE SEQUENCE [LARGE SCALE GENOMIC DNA]</scope>
    <source>
        <strain evidence="2 3">NBRC 105384</strain>
    </source>
</reference>
<sequence>MSITEQDLVHLRRCVELAREGIEAGDEPFGSVLVDADGEVRFEDRNRVAGGDETRHPEFEIARWAAEHLTPDERAAATVYTSGEHCPMCSAAHGWVGLGRIVYVASSAMLTGWLTEWGVAPGPVAPLPVQDVVRDAVVDGPAPELVEEIKELQRRRFG</sequence>
<dbReference type="Pfam" id="PF00383">
    <property type="entry name" value="dCMP_cyt_deam_1"/>
    <property type="match status" value="1"/>
</dbReference>
<dbReference type="InterPro" id="IPR016193">
    <property type="entry name" value="Cytidine_deaminase-like"/>
</dbReference>
<dbReference type="RefSeq" id="WP_129989453.1">
    <property type="nucleotide sequence ID" value="NZ_SDPU01000035.1"/>
</dbReference>
<dbReference type="EMBL" id="SDPU01000035">
    <property type="protein sequence ID" value="RYU09688.1"/>
    <property type="molecule type" value="Genomic_DNA"/>
</dbReference>
<evidence type="ECO:0000313" key="3">
    <source>
        <dbReference type="Proteomes" id="UP000291189"/>
    </source>
</evidence>
<gene>
    <name evidence="2" type="ORF">ETU37_21940</name>
</gene>
<dbReference type="CDD" id="cd01285">
    <property type="entry name" value="nucleoside_deaminase"/>
    <property type="match status" value="1"/>
</dbReference>
<name>A0A4Q5IWW6_9ACTN</name>
<accession>A0A4Q5IWW6</accession>
<dbReference type="GO" id="GO:0003824">
    <property type="term" value="F:catalytic activity"/>
    <property type="evidence" value="ECO:0007669"/>
    <property type="project" value="InterPro"/>
</dbReference>
<dbReference type="PANTHER" id="PTHR11079">
    <property type="entry name" value="CYTOSINE DEAMINASE FAMILY MEMBER"/>
    <property type="match status" value="1"/>
</dbReference>
<dbReference type="InterPro" id="IPR002125">
    <property type="entry name" value="CMP_dCMP_dom"/>
</dbReference>
<dbReference type="AlphaFoldDB" id="A0A4Q5IWW6"/>
<protein>
    <submittedName>
        <fullName evidence="2">Nucleoside deaminase</fullName>
    </submittedName>
</protein>
<dbReference type="OrthoDB" id="9802676at2"/>
<dbReference type="SUPFAM" id="SSF53927">
    <property type="entry name" value="Cytidine deaminase-like"/>
    <property type="match status" value="1"/>
</dbReference>
<proteinExistence type="predicted"/>
<dbReference type="PANTHER" id="PTHR11079:SF179">
    <property type="entry name" value="TRNA(ADENINE(34)) DEAMINASE, CHLOROPLASTIC"/>
    <property type="match status" value="1"/>
</dbReference>
<comment type="caution">
    <text evidence="2">The sequence shown here is derived from an EMBL/GenBank/DDBJ whole genome shotgun (WGS) entry which is preliminary data.</text>
</comment>
<evidence type="ECO:0000259" key="1">
    <source>
        <dbReference type="PROSITE" id="PS51747"/>
    </source>
</evidence>
<dbReference type="PROSITE" id="PS51747">
    <property type="entry name" value="CYT_DCMP_DEAMINASES_2"/>
    <property type="match status" value="1"/>
</dbReference>
<dbReference type="Gene3D" id="3.40.140.10">
    <property type="entry name" value="Cytidine Deaminase, domain 2"/>
    <property type="match status" value="1"/>
</dbReference>
<evidence type="ECO:0000313" key="2">
    <source>
        <dbReference type="EMBL" id="RYU09688.1"/>
    </source>
</evidence>
<organism evidence="2 3">
    <name type="scientific">Nocardioides iriomotensis</name>
    <dbReference type="NCBI Taxonomy" id="715784"/>
    <lineage>
        <taxon>Bacteria</taxon>
        <taxon>Bacillati</taxon>
        <taxon>Actinomycetota</taxon>
        <taxon>Actinomycetes</taxon>
        <taxon>Propionibacteriales</taxon>
        <taxon>Nocardioidaceae</taxon>
        <taxon>Nocardioides</taxon>
    </lineage>
</organism>
<dbReference type="Proteomes" id="UP000291189">
    <property type="component" value="Unassembled WGS sequence"/>
</dbReference>
<keyword evidence="3" id="KW-1185">Reference proteome</keyword>
<feature type="domain" description="CMP/dCMP-type deaminase" evidence="1">
    <location>
        <begin position="5"/>
        <end position="114"/>
    </location>
</feature>